<keyword evidence="8" id="KW-0653">Protein transport</keyword>
<keyword evidence="6" id="KW-0997">Cell inner membrane</keyword>
<evidence type="ECO:0000256" key="2">
    <source>
        <dbReference type="ARBA" id="ARBA00007208"/>
    </source>
</evidence>
<keyword evidence="9" id="KW-0472">Membrane</keyword>
<accession>A0ABS1WX59</accession>
<gene>
    <name evidence="11" type="ORF">JM946_12435</name>
</gene>
<comment type="similarity">
    <text evidence="2">Belongs to the GSP N family.</text>
</comment>
<organism evidence="11 12">
    <name type="scientific">Steroidobacter gossypii</name>
    <dbReference type="NCBI Taxonomy" id="2805490"/>
    <lineage>
        <taxon>Bacteria</taxon>
        <taxon>Pseudomonadati</taxon>
        <taxon>Pseudomonadota</taxon>
        <taxon>Gammaproteobacteria</taxon>
        <taxon>Steroidobacterales</taxon>
        <taxon>Steroidobacteraceae</taxon>
        <taxon>Steroidobacter</taxon>
    </lineage>
</organism>
<comment type="subcellular location">
    <subcellularLocation>
        <location evidence="1">Cell inner membrane</location>
    </subcellularLocation>
</comment>
<evidence type="ECO:0000256" key="8">
    <source>
        <dbReference type="ARBA" id="ARBA00022927"/>
    </source>
</evidence>
<keyword evidence="7" id="KW-0812">Transmembrane</keyword>
<dbReference type="RefSeq" id="WP_203167603.1">
    <property type="nucleotide sequence ID" value="NZ_JAEVLS010000002.1"/>
</dbReference>
<sequence length="249" mass="25706">MKRLWPLIALGVCAFLIFAVTTLPAAVVVSWLGSSGISAGGVSGTIWNGRAQVLQIQGANIGGVEWKLHALPLLAARISADVKVTRIDGFATTKVSATPTGTVSLTDLTASLPLSALPPGVVPGGWAGTLNGKFALLTLKDGWPVEVDGTLDVVDLTGPARRPDKLGGYRVSFDPASADAEGLKGMLADGGDGPLQINGTVELKADRSYAVDALVAARPNAPRNLVTTLEFLGPPDEQGRRNFSMAGTL</sequence>
<dbReference type="InterPro" id="IPR022792">
    <property type="entry name" value="T2SS_protein-GspN"/>
</dbReference>
<comment type="caution">
    <text evidence="11">The sequence shown here is derived from an EMBL/GenBank/DDBJ whole genome shotgun (WGS) entry which is preliminary data.</text>
</comment>
<evidence type="ECO:0000256" key="6">
    <source>
        <dbReference type="ARBA" id="ARBA00022519"/>
    </source>
</evidence>
<dbReference type="Proteomes" id="UP000661077">
    <property type="component" value="Unassembled WGS sequence"/>
</dbReference>
<proteinExistence type="inferred from homology"/>
<evidence type="ECO:0000256" key="10">
    <source>
        <dbReference type="ARBA" id="ARBA00030772"/>
    </source>
</evidence>
<reference evidence="11 12" key="1">
    <citation type="journal article" date="2021" name="Int. J. Syst. Evol. Microbiol.">
        <title>Steroidobacter gossypii sp. nov., isolated from soil of cotton cropping field.</title>
        <authorList>
            <person name="Huang R."/>
            <person name="Yang S."/>
            <person name="Zhen C."/>
            <person name="Liu W."/>
        </authorList>
    </citation>
    <scope>NUCLEOTIDE SEQUENCE [LARGE SCALE GENOMIC DNA]</scope>
    <source>
        <strain evidence="11 12">S1-65</strain>
    </source>
</reference>
<evidence type="ECO:0000256" key="5">
    <source>
        <dbReference type="ARBA" id="ARBA00022475"/>
    </source>
</evidence>
<name>A0ABS1WX59_9GAMM</name>
<evidence type="ECO:0000313" key="12">
    <source>
        <dbReference type="Proteomes" id="UP000661077"/>
    </source>
</evidence>
<dbReference type="EMBL" id="JAEVLS010000002">
    <property type="protein sequence ID" value="MBM0105565.1"/>
    <property type="molecule type" value="Genomic_DNA"/>
</dbReference>
<evidence type="ECO:0000256" key="3">
    <source>
        <dbReference type="ARBA" id="ARBA00021563"/>
    </source>
</evidence>
<evidence type="ECO:0000256" key="4">
    <source>
        <dbReference type="ARBA" id="ARBA00022448"/>
    </source>
</evidence>
<dbReference type="Pfam" id="PF01203">
    <property type="entry name" value="T2SSN"/>
    <property type="match status" value="1"/>
</dbReference>
<keyword evidence="5" id="KW-1003">Cell membrane</keyword>
<protein>
    <recommendedName>
        <fullName evidence="3">Type II secretion system protein N</fullName>
    </recommendedName>
    <alternativeName>
        <fullName evidence="10">General secretion pathway protein N</fullName>
    </alternativeName>
</protein>
<keyword evidence="4" id="KW-0813">Transport</keyword>
<evidence type="ECO:0000256" key="9">
    <source>
        <dbReference type="ARBA" id="ARBA00023136"/>
    </source>
</evidence>
<evidence type="ECO:0000256" key="7">
    <source>
        <dbReference type="ARBA" id="ARBA00022692"/>
    </source>
</evidence>
<evidence type="ECO:0000256" key="1">
    <source>
        <dbReference type="ARBA" id="ARBA00004533"/>
    </source>
</evidence>
<keyword evidence="12" id="KW-1185">Reference proteome</keyword>
<evidence type="ECO:0000313" key="11">
    <source>
        <dbReference type="EMBL" id="MBM0105565.1"/>
    </source>
</evidence>